<reference evidence="2" key="1">
    <citation type="submission" date="2020-09" db="EMBL/GenBank/DDBJ databases">
        <title>Pelobacter alkaliphilus sp. nov., a novel anaerobic arsenate-reducing bacterium from terrestrial mud volcano.</title>
        <authorList>
            <person name="Khomyakova M.A."/>
            <person name="Merkel A.Y."/>
            <person name="Slobodkin A.I."/>
        </authorList>
    </citation>
    <scope>NUCLEOTIDE SEQUENCE</scope>
    <source>
        <strain evidence="2">M08fum</strain>
    </source>
</reference>
<dbReference type="AlphaFoldDB" id="A0A8J6QLV2"/>
<dbReference type="InterPro" id="IPR036866">
    <property type="entry name" value="RibonucZ/Hydroxyglut_hydro"/>
</dbReference>
<protein>
    <submittedName>
        <fullName evidence="2">Phosphonate metabolism protein PhnP</fullName>
        <ecNumber evidence="2">3.1.4.55</ecNumber>
    </submittedName>
</protein>
<organism evidence="2 3">
    <name type="scientific">Pelovirga terrestris</name>
    <dbReference type="NCBI Taxonomy" id="2771352"/>
    <lineage>
        <taxon>Bacteria</taxon>
        <taxon>Pseudomonadati</taxon>
        <taxon>Thermodesulfobacteriota</taxon>
        <taxon>Desulfuromonadia</taxon>
        <taxon>Geobacterales</taxon>
        <taxon>Geobacteraceae</taxon>
        <taxon>Pelovirga</taxon>
    </lineage>
</organism>
<feature type="domain" description="Metallo-beta-lactamase" evidence="1">
    <location>
        <begin position="36"/>
        <end position="219"/>
    </location>
</feature>
<accession>A0A8J6QLV2</accession>
<keyword evidence="3" id="KW-1185">Reference proteome</keyword>
<keyword evidence="2" id="KW-0378">Hydrolase</keyword>
<evidence type="ECO:0000313" key="2">
    <source>
        <dbReference type="EMBL" id="MBD1400864.1"/>
    </source>
</evidence>
<dbReference type="EC" id="3.1.4.55" evidence="2"/>
<dbReference type="InterPro" id="IPR001279">
    <property type="entry name" value="Metallo-B-lactamas"/>
</dbReference>
<dbReference type="GO" id="GO:0019700">
    <property type="term" value="P:organic phosphonate catabolic process"/>
    <property type="evidence" value="ECO:0007669"/>
    <property type="project" value="InterPro"/>
</dbReference>
<name>A0A8J6QLV2_9BACT</name>
<dbReference type="Proteomes" id="UP000632828">
    <property type="component" value="Unassembled WGS sequence"/>
</dbReference>
<dbReference type="EMBL" id="JACWUN010000009">
    <property type="protein sequence ID" value="MBD1400864.1"/>
    <property type="molecule type" value="Genomic_DNA"/>
</dbReference>
<evidence type="ECO:0000259" key="1">
    <source>
        <dbReference type="SMART" id="SM00849"/>
    </source>
</evidence>
<dbReference type="SMART" id="SM00849">
    <property type="entry name" value="Lactamase_B"/>
    <property type="match status" value="1"/>
</dbReference>
<dbReference type="PANTHER" id="PTHR42663:SF6">
    <property type="entry name" value="HYDROLASE C777.06C-RELATED"/>
    <property type="match status" value="1"/>
</dbReference>
<dbReference type="Pfam" id="PF12706">
    <property type="entry name" value="Lactamase_B_2"/>
    <property type="match status" value="1"/>
</dbReference>
<proteinExistence type="predicted"/>
<evidence type="ECO:0000313" key="3">
    <source>
        <dbReference type="Proteomes" id="UP000632828"/>
    </source>
</evidence>
<dbReference type="GO" id="GO:0103043">
    <property type="term" value="F:phosphoribosyl 1,2-cyclic phosphate phosphodiesterase activity"/>
    <property type="evidence" value="ECO:0007669"/>
    <property type="project" value="UniProtKB-EC"/>
</dbReference>
<sequence>MRLTLLGSGNAGGVPLYGCRCAACERARRDPRFIRRPATALVEGGGTRLLIDAGLVDLVARFEAGSLNAILLTHFHVDHVQGLFPLRWGQVEAVPVWSPPDPEGCADLYKHPGILDFHHPEPFVPLTIGALTVTAVPLRHSKMTYGYCLQTGSTKLAYLTDTVGLPPATRDFLQGWHPDGIVLDCCHPPQEEPPRNHNDVCTALESADAIGANRVIITHISHELDLWLMEGKEEFPSHIHVGHDGLVLSAIRRDMGVSA</sequence>
<dbReference type="InterPro" id="IPR017693">
    <property type="entry name" value="Phosphonate_metab_PhnP"/>
</dbReference>
<dbReference type="Gene3D" id="3.60.15.10">
    <property type="entry name" value="Ribonuclease Z/Hydroxyacylglutathione hydrolase-like"/>
    <property type="match status" value="1"/>
</dbReference>
<dbReference type="InterPro" id="IPR035682">
    <property type="entry name" value="PhnP_MBL"/>
</dbReference>
<dbReference type="PANTHER" id="PTHR42663">
    <property type="entry name" value="HYDROLASE C777.06C-RELATED-RELATED"/>
    <property type="match status" value="1"/>
</dbReference>
<gene>
    <name evidence="2" type="primary">phnP</name>
    <name evidence="2" type="ORF">ICT70_09290</name>
</gene>
<dbReference type="SUPFAM" id="SSF56281">
    <property type="entry name" value="Metallo-hydrolase/oxidoreductase"/>
    <property type="match status" value="1"/>
</dbReference>
<dbReference type="NCBIfam" id="TIGR03307">
    <property type="entry name" value="PhnP"/>
    <property type="match status" value="1"/>
</dbReference>
<dbReference type="CDD" id="cd07736">
    <property type="entry name" value="PhnP-like_MBL-fold"/>
    <property type="match status" value="1"/>
</dbReference>
<comment type="caution">
    <text evidence="2">The sequence shown here is derived from an EMBL/GenBank/DDBJ whole genome shotgun (WGS) entry which is preliminary data.</text>
</comment>